<sequence>MNRSICTLITVIDKIVHRVVVMFLTKQGKAPHIIMQEIPIYGDHCSKRTMIYKWHALFKPGRQSIEDGPRPGRPVETTSPEILEKIEKLILKEKVLAEIVKVTPLTVLTIL</sequence>
<dbReference type="AlphaFoldDB" id="A0A4C1TSK8"/>
<dbReference type="PANTHER" id="PTHR46060">
    <property type="entry name" value="MARINER MOS1 TRANSPOSASE-LIKE PROTEIN"/>
    <property type="match status" value="1"/>
</dbReference>
<evidence type="ECO:0000313" key="1">
    <source>
        <dbReference type="EMBL" id="GBP16977.1"/>
    </source>
</evidence>
<gene>
    <name evidence="1" type="ORF">EVAR_101213_1</name>
</gene>
<dbReference type="STRING" id="151549.A0A4C1TSK8"/>
<dbReference type="Proteomes" id="UP000299102">
    <property type="component" value="Unassembled WGS sequence"/>
</dbReference>
<proteinExistence type="predicted"/>
<evidence type="ECO:0000313" key="2">
    <source>
        <dbReference type="Proteomes" id="UP000299102"/>
    </source>
</evidence>
<keyword evidence="2" id="KW-1185">Reference proteome</keyword>
<protein>
    <recommendedName>
        <fullName evidence="3">Mos1 transposase HTH domain-containing protein</fullName>
    </recommendedName>
</protein>
<accession>A0A4C1TSK8</accession>
<dbReference type="OrthoDB" id="10017160at2759"/>
<organism evidence="1 2">
    <name type="scientific">Eumeta variegata</name>
    <name type="common">Bagworm moth</name>
    <name type="synonym">Eumeta japonica</name>
    <dbReference type="NCBI Taxonomy" id="151549"/>
    <lineage>
        <taxon>Eukaryota</taxon>
        <taxon>Metazoa</taxon>
        <taxon>Ecdysozoa</taxon>
        <taxon>Arthropoda</taxon>
        <taxon>Hexapoda</taxon>
        <taxon>Insecta</taxon>
        <taxon>Pterygota</taxon>
        <taxon>Neoptera</taxon>
        <taxon>Endopterygota</taxon>
        <taxon>Lepidoptera</taxon>
        <taxon>Glossata</taxon>
        <taxon>Ditrysia</taxon>
        <taxon>Tineoidea</taxon>
        <taxon>Psychidae</taxon>
        <taxon>Oiketicinae</taxon>
        <taxon>Eumeta</taxon>
    </lineage>
</organism>
<reference evidence="1 2" key="1">
    <citation type="journal article" date="2019" name="Commun. Biol.">
        <title>The bagworm genome reveals a unique fibroin gene that provides high tensile strength.</title>
        <authorList>
            <person name="Kono N."/>
            <person name="Nakamura H."/>
            <person name="Ohtoshi R."/>
            <person name="Tomita M."/>
            <person name="Numata K."/>
            <person name="Arakawa K."/>
        </authorList>
    </citation>
    <scope>NUCLEOTIDE SEQUENCE [LARGE SCALE GENOMIC DNA]</scope>
</reference>
<comment type="caution">
    <text evidence="1">The sequence shown here is derived from an EMBL/GenBank/DDBJ whole genome shotgun (WGS) entry which is preliminary data.</text>
</comment>
<evidence type="ECO:0008006" key="3">
    <source>
        <dbReference type="Google" id="ProtNLM"/>
    </source>
</evidence>
<name>A0A4C1TSK8_EUMVA</name>
<dbReference type="EMBL" id="BGZK01006174">
    <property type="protein sequence ID" value="GBP16977.1"/>
    <property type="molecule type" value="Genomic_DNA"/>
</dbReference>
<dbReference type="InterPro" id="IPR052709">
    <property type="entry name" value="Transposase-MT_Hybrid"/>
</dbReference>
<dbReference type="PANTHER" id="PTHR46060:SF1">
    <property type="entry name" value="MARINER MOS1 TRANSPOSASE-LIKE PROTEIN"/>
    <property type="match status" value="1"/>
</dbReference>